<keyword evidence="2" id="KW-1185">Reference proteome</keyword>
<name>A0ACC3N0C7_9PEZI</name>
<proteinExistence type="predicted"/>
<dbReference type="Proteomes" id="UP001281147">
    <property type="component" value="Unassembled WGS sequence"/>
</dbReference>
<dbReference type="EMBL" id="JAUTXU010000111">
    <property type="protein sequence ID" value="KAK3707334.1"/>
    <property type="molecule type" value="Genomic_DNA"/>
</dbReference>
<protein>
    <submittedName>
        <fullName evidence="1">Uncharacterized protein</fullName>
    </submittedName>
</protein>
<comment type="caution">
    <text evidence="1">The sequence shown here is derived from an EMBL/GenBank/DDBJ whole genome shotgun (WGS) entry which is preliminary data.</text>
</comment>
<accession>A0ACC3N0C7</accession>
<gene>
    <name evidence="1" type="ORF">LTR37_012178</name>
</gene>
<evidence type="ECO:0000313" key="1">
    <source>
        <dbReference type="EMBL" id="KAK3707334.1"/>
    </source>
</evidence>
<sequence>MPFNPNKDIPDLSGKVIFITGGTAGIGKTALLALVLHNPAHIYFTGRNAKAGADVVSEAKRLAPKCKVTFVPCDLSSSRKTIRDALLEHFRSARLDLFIANAGIMAVATSLTAEGFEAQFGTNYFGHAVLLHLLRPAMLRTVEASDDSDVRFVVLSSSGHAMHPPGGIQFDKLKMADSGTTWQRYGQSKLADILLAKNMAKHFPQITSVSVHPGLVTTRLGERAQPSLMMRFLTLLSWTPLSVSAEEGAHNTLWAATAPKNTLENGAYYKPVGKLPAKKSLMSGVAAICSDEDLADRLWEWTETELEGLEHLPEH</sequence>
<reference evidence="1" key="1">
    <citation type="submission" date="2023-07" db="EMBL/GenBank/DDBJ databases">
        <title>Black Yeasts Isolated from many extreme environments.</title>
        <authorList>
            <person name="Coleine C."/>
            <person name="Stajich J.E."/>
            <person name="Selbmann L."/>
        </authorList>
    </citation>
    <scope>NUCLEOTIDE SEQUENCE</scope>
    <source>
        <strain evidence="1">CCFEE 5714</strain>
    </source>
</reference>
<organism evidence="1 2">
    <name type="scientific">Vermiconidia calcicola</name>
    <dbReference type="NCBI Taxonomy" id="1690605"/>
    <lineage>
        <taxon>Eukaryota</taxon>
        <taxon>Fungi</taxon>
        <taxon>Dikarya</taxon>
        <taxon>Ascomycota</taxon>
        <taxon>Pezizomycotina</taxon>
        <taxon>Dothideomycetes</taxon>
        <taxon>Dothideomycetidae</taxon>
        <taxon>Mycosphaerellales</taxon>
        <taxon>Extremaceae</taxon>
        <taxon>Vermiconidia</taxon>
    </lineage>
</organism>
<evidence type="ECO:0000313" key="2">
    <source>
        <dbReference type="Proteomes" id="UP001281147"/>
    </source>
</evidence>